<evidence type="ECO:0000313" key="3">
    <source>
        <dbReference type="EMBL" id="RPB17353.1"/>
    </source>
</evidence>
<dbReference type="PANTHER" id="PTHR41814:SF1">
    <property type="entry name" value="CELLULASE"/>
    <property type="match status" value="1"/>
</dbReference>
<keyword evidence="4" id="KW-1185">Reference proteome</keyword>
<sequence length="377" mass="40532">MFSVTSLPLVLVSALSVSALTYGTKPIDYGYDVEKVKEQAVALATHSWEYGTAAEALLEFENPEISVFGSSPFPIPSIPPADVSALAYAKQHIYLNSSVLIPADGAVGDSASLGAFAVLIGRTDPAYMDASAREINYLLNTAPRWPNGAISHREDVAELWADFVYMAPPFMAYYAVATNNATLLKESVRQAKLYREVLVKPDGLWTHIIGPQSADSGSWSTGNGWAAAGMARVLATVMKAPISKGWTSEIAELKQEIKEILDAVMTVGLTENGLLRNYLTDATWFGEVSGTTILTAVAYRMHVLDSKTFGSKYRKWADAGRATIATCVDANGILGPAINPLWWGDRNPVYTGSPEGNSFAVLLAAAYRDCVQSGKCS</sequence>
<gene>
    <name evidence="3" type="ORF">P167DRAFT_515738</name>
</gene>
<evidence type="ECO:0000256" key="1">
    <source>
        <dbReference type="ARBA" id="ARBA00022801"/>
    </source>
</evidence>
<dbReference type="OrthoDB" id="4138492at2759"/>
<feature type="signal peptide" evidence="2">
    <location>
        <begin position="1"/>
        <end position="23"/>
    </location>
</feature>
<keyword evidence="1" id="KW-0378">Hydrolase</keyword>
<dbReference type="InterPro" id="IPR010905">
    <property type="entry name" value="Glyco_hydro_88"/>
</dbReference>
<dbReference type="Pfam" id="PF07470">
    <property type="entry name" value="Glyco_hydro_88"/>
    <property type="match status" value="1"/>
</dbReference>
<reference evidence="3 4" key="1">
    <citation type="journal article" date="2018" name="Nat. Ecol. Evol.">
        <title>Pezizomycetes genomes reveal the molecular basis of ectomycorrhizal truffle lifestyle.</title>
        <authorList>
            <person name="Murat C."/>
            <person name="Payen T."/>
            <person name="Noel B."/>
            <person name="Kuo A."/>
            <person name="Morin E."/>
            <person name="Chen J."/>
            <person name="Kohler A."/>
            <person name="Krizsan K."/>
            <person name="Balestrini R."/>
            <person name="Da Silva C."/>
            <person name="Montanini B."/>
            <person name="Hainaut M."/>
            <person name="Levati E."/>
            <person name="Barry K.W."/>
            <person name="Belfiori B."/>
            <person name="Cichocki N."/>
            <person name="Clum A."/>
            <person name="Dockter R.B."/>
            <person name="Fauchery L."/>
            <person name="Guy J."/>
            <person name="Iotti M."/>
            <person name="Le Tacon F."/>
            <person name="Lindquist E.A."/>
            <person name="Lipzen A."/>
            <person name="Malagnac F."/>
            <person name="Mello A."/>
            <person name="Molinier V."/>
            <person name="Miyauchi S."/>
            <person name="Poulain J."/>
            <person name="Riccioni C."/>
            <person name="Rubini A."/>
            <person name="Sitrit Y."/>
            <person name="Splivallo R."/>
            <person name="Traeger S."/>
            <person name="Wang M."/>
            <person name="Zifcakova L."/>
            <person name="Wipf D."/>
            <person name="Zambonelli A."/>
            <person name="Paolocci F."/>
            <person name="Nowrousian M."/>
            <person name="Ottonello S."/>
            <person name="Baldrian P."/>
            <person name="Spatafora J.W."/>
            <person name="Henrissat B."/>
            <person name="Nagy L.G."/>
            <person name="Aury J.M."/>
            <person name="Wincker P."/>
            <person name="Grigoriev I.V."/>
            <person name="Bonfante P."/>
            <person name="Martin F.M."/>
        </authorList>
    </citation>
    <scope>NUCLEOTIDE SEQUENCE [LARGE SCALE GENOMIC DNA]</scope>
    <source>
        <strain evidence="3 4">CCBAS932</strain>
    </source>
</reference>
<dbReference type="SUPFAM" id="SSF48208">
    <property type="entry name" value="Six-hairpin glycosidases"/>
    <property type="match status" value="1"/>
</dbReference>
<name>A0A3N4L3G5_9PEZI</name>
<accession>A0A3N4L3G5</accession>
<evidence type="ECO:0000313" key="4">
    <source>
        <dbReference type="Proteomes" id="UP000277580"/>
    </source>
</evidence>
<dbReference type="Gene3D" id="1.50.10.10">
    <property type="match status" value="1"/>
</dbReference>
<evidence type="ECO:0008006" key="5">
    <source>
        <dbReference type="Google" id="ProtNLM"/>
    </source>
</evidence>
<organism evidence="3 4">
    <name type="scientific">Morchella conica CCBAS932</name>
    <dbReference type="NCBI Taxonomy" id="1392247"/>
    <lineage>
        <taxon>Eukaryota</taxon>
        <taxon>Fungi</taxon>
        <taxon>Dikarya</taxon>
        <taxon>Ascomycota</taxon>
        <taxon>Pezizomycotina</taxon>
        <taxon>Pezizomycetes</taxon>
        <taxon>Pezizales</taxon>
        <taxon>Morchellaceae</taxon>
        <taxon>Morchella</taxon>
    </lineage>
</organism>
<dbReference type="AlphaFoldDB" id="A0A3N4L3G5"/>
<dbReference type="EMBL" id="ML119106">
    <property type="protein sequence ID" value="RPB17353.1"/>
    <property type="molecule type" value="Genomic_DNA"/>
</dbReference>
<proteinExistence type="predicted"/>
<dbReference type="Proteomes" id="UP000277580">
    <property type="component" value="Unassembled WGS sequence"/>
</dbReference>
<dbReference type="GO" id="GO:0005975">
    <property type="term" value="P:carbohydrate metabolic process"/>
    <property type="evidence" value="ECO:0007669"/>
    <property type="project" value="InterPro"/>
</dbReference>
<dbReference type="GO" id="GO:0016787">
    <property type="term" value="F:hydrolase activity"/>
    <property type="evidence" value="ECO:0007669"/>
    <property type="project" value="UniProtKB-KW"/>
</dbReference>
<keyword evidence="2" id="KW-0732">Signal</keyword>
<protein>
    <recommendedName>
        <fullName evidence="5">Six-hairpin glycosidase</fullName>
    </recommendedName>
</protein>
<dbReference type="PANTHER" id="PTHR41814">
    <property type="entry name" value="EXPRESSED PROTEIN"/>
    <property type="match status" value="1"/>
</dbReference>
<evidence type="ECO:0000256" key="2">
    <source>
        <dbReference type="SAM" id="SignalP"/>
    </source>
</evidence>
<dbReference type="STRING" id="1392247.A0A3N4L3G5"/>
<dbReference type="InterPro" id="IPR008928">
    <property type="entry name" value="6-hairpin_glycosidase_sf"/>
</dbReference>
<feature type="chain" id="PRO_5017938081" description="Six-hairpin glycosidase" evidence="2">
    <location>
        <begin position="24"/>
        <end position="377"/>
    </location>
</feature>
<dbReference type="InterPro" id="IPR012341">
    <property type="entry name" value="6hp_glycosidase-like_sf"/>
</dbReference>
<dbReference type="InParanoid" id="A0A3N4L3G5"/>